<feature type="signal peptide" evidence="1">
    <location>
        <begin position="1"/>
        <end position="21"/>
    </location>
</feature>
<evidence type="ECO:0000313" key="3">
    <source>
        <dbReference type="Proteomes" id="UP000598997"/>
    </source>
</evidence>
<dbReference type="OrthoDB" id="7431902at2"/>
<keyword evidence="1" id="KW-0732">Signal</keyword>
<dbReference type="Proteomes" id="UP000598997">
    <property type="component" value="Unassembled WGS sequence"/>
</dbReference>
<evidence type="ECO:0000313" key="2">
    <source>
        <dbReference type="EMBL" id="GGD42732.1"/>
    </source>
</evidence>
<name>A0A916YFD5_9SPHN</name>
<organism evidence="2 3">
    <name type="scientific">Croceicoccus pelagius</name>
    <dbReference type="NCBI Taxonomy" id="1703341"/>
    <lineage>
        <taxon>Bacteria</taxon>
        <taxon>Pseudomonadati</taxon>
        <taxon>Pseudomonadota</taxon>
        <taxon>Alphaproteobacteria</taxon>
        <taxon>Sphingomonadales</taxon>
        <taxon>Erythrobacteraceae</taxon>
        <taxon>Croceicoccus</taxon>
    </lineage>
</organism>
<reference evidence="2 3" key="1">
    <citation type="journal article" date="2014" name="Int. J. Syst. Evol. Microbiol.">
        <title>Complete genome sequence of Corynebacterium casei LMG S-19264T (=DSM 44701T), isolated from a smear-ripened cheese.</title>
        <authorList>
            <consortium name="US DOE Joint Genome Institute (JGI-PGF)"/>
            <person name="Walter F."/>
            <person name="Albersmeier A."/>
            <person name="Kalinowski J."/>
            <person name="Ruckert C."/>
        </authorList>
    </citation>
    <scope>NUCLEOTIDE SEQUENCE [LARGE SCALE GENOMIC DNA]</scope>
    <source>
        <strain evidence="2 3">CGMCC 1.15358</strain>
    </source>
</reference>
<protein>
    <recommendedName>
        <fullName evidence="4">Lipoprotein</fullName>
    </recommendedName>
</protein>
<dbReference type="RefSeq" id="WP_066766300.1">
    <property type="nucleotide sequence ID" value="NZ_BMIO01000004.1"/>
</dbReference>
<sequence>MHRIIIASLLALCLAACSAPAPEQDEPAQNVLELDVEGLKFVGPDTIKSGWTTVRINNGGGMTHHGLVYRLPDGVTAQMLDEEVVRPIQASLTAMIEGDGEKAAQIASTFPAWLGDIKYLGGPGMMSDGVTGEATMFLEPGNYIVECYVKSNGVQHNFNPTPGELGMVLPLTVLPEDGGMAEPQANVTLAISNQGYEITDGAFVPGKNTVRAEFVQQQLYNDFVGHDAHVFRIDADTDVDAAARWPDFFPVDGQQTPAPAKFVGGIHDMPEGSTAYFTVVLEEGEYGITAEVPDAQAKGLFTRITVAGS</sequence>
<keyword evidence="3" id="KW-1185">Reference proteome</keyword>
<feature type="chain" id="PRO_5036964373" description="Lipoprotein" evidence="1">
    <location>
        <begin position="22"/>
        <end position="309"/>
    </location>
</feature>
<accession>A0A916YFD5</accession>
<gene>
    <name evidence="2" type="ORF">GCM10010989_15950</name>
</gene>
<comment type="caution">
    <text evidence="2">The sequence shown here is derived from an EMBL/GenBank/DDBJ whole genome shotgun (WGS) entry which is preliminary data.</text>
</comment>
<evidence type="ECO:0000256" key="1">
    <source>
        <dbReference type="SAM" id="SignalP"/>
    </source>
</evidence>
<evidence type="ECO:0008006" key="4">
    <source>
        <dbReference type="Google" id="ProtNLM"/>
    </source>
</evidence>
<dbReference type="AlphaFoldDB" id="A0A916YFD5"/>
<proteinExistence type="predicted"/>
<dbReference type="EMBL" id="BMIO01000004">
    <property type="protein sequence ID" value="GGD42732.1"/>
    <property type="molecule type" value="Genomic_DNA"/>
</dbReference>